<dbReference type="InterPro" id="IPR029058">
    <property type="entry name" value="AB_hydrolase_fold"/>
</dbReference>
<evidence type="ECO:0000313" key="5">
    <source>
        <dbReference type="EMBL" id="AZS15547.1"/>
    </source>
</evidence>
<feature type="transmembrane region" description="Helical" evidence="4">
    <location>
        <begin position="6"/>
        <end position="22"/>
    </location>
</feature>
<keyword evidence="2" id="KW-0442">Lipid degradation</keyword>
<keyword evidence="4" id="KW-1133">Transmembrane helix</keyword>
<organism evidence="5 6">
    <name type="scientific">Paenibacillus lutimineralis</name>
    <dbReference type="NCBI Taxonomy" id="2707005"/>
    <lineage>
        <taxon>Bacteria</taxon>
        <taxon>Bacillati</taxon>
        <taxon>Bacillota</taxon>
        <taxon>Bacilli</taxon>
        <taxon>Bacillales</taxon>
        <taxon>Paenibacillaceae</taxon>
        <taxon>Paenibacillus</taxon>
    </lineage>
</organism>
<keyword evidence="4" id="KW-0472">Membrane</keyword>
<dbReference type="Proteomes" id="UP000270678">
    <property type="component" value="Chromosome"/>
</dbReference>
<gene>
    <name evidence="5" type="ORF">EI981_14555</name>
</gene>
<evidence type="ECO:0000256" key="3">
    <source>
        <dbReference type="ARBA" id="ARBA00023098"/>
    </source>
</evidence>
<accession>A0A3Q9I971</accession>
<protein>
    <submittedName>
        <fullName evidence="5">Acetylhydrolase</fullName>
    </submittedName>
</protein>
<dbReference type="PANTHER" id="PTHR10272:SF0">
    <property type="entry name" value="PLATELET-ACTIVATING FACTOR ACETYLHYDROLASE"/>
    <property type="match status" value="1"/>
</dbReference>
<dbReference type="OrthoDB" id="9814760at2"/>
<proteinExistence type="predicted"/>
<name>A0A3Q9I971_9BACL</name>
<dbReference type="GO" id="GO:0016042">
    <property type="term" value="P:lipid catabolic process"/>
    <property type="evidence" value="ECO:0007669"/>
    <property type="project" value="UniProtKB-KW"/>
</dbReference>
<sequence>MRIMEVVLVTFNVVMLLWLVVGQQKSRQLLWGGLAVSAVLLVVQGWVEGWRWPLIPAYALALAPLLALITHHRRCVRTDQGGVKRCGARRIAALLSAFFYGTVTVAAPLLFPVFAFDEPTGPYGIGTVAYHWIDNTREETSTLVAAGAKRELNVRIWYPASKDAKGTRAPYVPDSEVYTKAFQQESGLPQLFLTSLGQARTHAVQHAALSNAEASYPVIIFSHGFRGFEGQNMFQVEQLVSHGYIVAGINHTYDSMASIFPDGRVALFDSVKNPESEIEPLEKMDRTNEVWVNDARFVLDQLEQLATDDPDQRFKGRIDMSRVGMFGHSFGGATTVQILLSDPRVLAGINMDGSLYGERRIPTPGINKPFLMISADEEDDLAASGAVSDNHQANLDMTLGKVEQYNQELQEQELHARLVPVKAGGNYWLKLPNTSHMSFSDFFLVTPIIEWVQGINARGTHRLVNEFTLDFFNHYLKGQPLQIMNSAVGTHDDYILEQG</sequence>
<keyword evidence="3" id="KW-0443">Lipid metabolism</keyword>
<dbReference type="AlphaFoldDB" id="A0A3Q9I971"/>
<evidence type="ECO:0000313" key="6">
    <source>
        <dbReference type="Proteomes" id="UP000270678"/>
    </source>
</evidence>
<dbReference type="SUPFAM" id="SSF53474">
    <property type="entry name" value="alpha/beta-Hydrolases"/>
    <property type="match status" value="1"/>
</dbReference>
<evidence type="ECO:0000256" key="4">
    <source>
        <dbReference type="SAM" id="Phobius"/>
    </source>
</evidence>
<dbReference type="Pfam" id="PF03403">
    <property type="entry name" value="PAF-AH_p_II"/>
    <property type="match status" value="1"/>
</dbReference>
<keyword evidence="1 5" id="KW-0378">Hydrolase</keyword>
<feature type="transmembrane region" description="Helical" evidence="4">
    <location>
        <begin position="53"/>
        <end position="70"/>
    </location>
</feature>
<reference evidence="6" key="1">
    <citation type="submission" date="2018-12" db="EMBL/GenBank/DDBJ databases">
        <title>Complete genome sequence of Paenibacillus sp. MBLB1234.</title>
        <authorList>
            <person name="Nam Y.-D."/>
            <person name="Kang J."/>
            <person name="Chung W.-H."/>
            <person name="Park Y.S."/>
        </authorList>
    </citation>
    <scope>NUCLEOTIDE SEQUENCE [LARGE SCALE GENOMIC DNA]</scope>
    <source>
        <strain evidence="6">MBLB1234</strain>
    </source>
</reference>
<keyword evidence="6" id="KW-1185">Reference proteome</keyword>
<dbReference type="Gene3D" id="3.40.50.1820">
    <property type="entry name" value="alpha/beta hydrolase"/>
    <property type="match status" value="1"/>
</dbReference>
<feature type="transmembrane region" description="Helical" evidence="4">
    <location>
        <begin position="91"/>
        <end position="111"/>
    </location>
</feature>
<keyword evidence="4" id="KW-0812">Transmembrane</keyword>
<dbReference type="KEGG" id="plut:EI981_14555"/>
<feature type="transmembrane region" description="Helical" evidence="4">
    <location>
        <begin position="29"/>
        <end position="47"/>
    </location>
</feature>
<evidence type="ECO:0000256" key="1">
    <source>
        <dbReference type="ARBA" id="ARBA00022801"/>
    </source>
</evidence>
<evidence type="ECO:0000256" key="2">
    <source>
        <dbReference type="ARBA" id="ARBA00022963"/>
    </source>
</evidence>
<dbReference type="PANTHER" id="PTHR10272">
    <property type="entry name" value="PLATELET-ACTIVATING FACTOR ACETYLHYDROLASE"/>
    <property type="match status" value="1"/>
</dbReference>
<dbReference type="EMBL" id="CP034346">
    <property type="protein sequence ID" value="AZS15547.1"/>
    <property type="molecule type" value="Genomic_DNA"/>
</dbReference>
<dbReference type="GO" id="GO:0003847">
    <property type="term" value="F:1-alkyl-2-acetylglycerophosphocholine esterase activity"/>
    <property type="evidence" value="ECO:0007669"/>
    <property type="project" value="TreeGrafter"/>
</dbReference>